<reference evidence="3" key="1">
    <citation type="submission" date="2022-01" db="EMBL/GenBank/DDBJ databases">
        <authorList>
            <person name="King R."/>
        </authorList>
    </citation>
    <scope>NUCLEOTIDE SEQUENCE</scope>
</reference>
<dbReference type="PANTHER" id="PTHR23356">
    <property type="entry name" value="DPY30-RELATED"/>
    <property type="match status" value="1"/>
</dbReference>
<organism evidence="3 4">
    <name type="scientific">Psylliodes chrysocephalus</name>
    <dbReference type="NCBI Taxonomy" id="3402493"/>
    <lineage>
        <taxon>Eukaryota</taxon>
        <taxon>Metazoa</taxon>
        <taxon>Ecdysozoa</taxon>
        <taxon>Arthropoda</taxon>
        <taxon>Hexapoda</taxon>
        <taxon>Insecta</taxon>
        <taxon>Pterygota</taxon>
        <taxon>Neoptera</taxon>
        <taxon>Endopterygota</taxon>
        <taxon>Coleoptera</taxon>
        <taxon>Polyphaga</taxon>
        <taxon>Cucujiformia</taxon>
        <taxon>Chrysomeloidea</taxon>
        <taxon>Chrysomelidae</taxon>
        <taxon>Galerucinae</taxon>
        <taxon>Alticini</taxon>
        <taxon>Psylliodes</taxon>
    </lineage>
</organism>
<dbReference type="OrthoDB" id="432281at2759"/>
<comment type="similarity">
    <text evidence="1">Belongs to the dpy-30 family.</text>
</comment>
<keyword evidence="2" id="KW-0175">Coiled coil</keyword>
<dbReference type="Gene3D" id="1.20.890.10">
    <property type="entry name" value="cAMP-dependent protein kinase regulatory subunit, dimerization-anchoring domain"/>
    <property type="match status" value="1"/>
</dbReference>
<sequence>MCNEISKYYKSHKCNLDYMNAEQEYISKNIALIKHMKTDAIEEIENIKFQIMKQNFNKLGITKKELILEDLDQDTSLIQNRCDFICNDLKQLKSNIDDRLILINKNDFIMNLLNYKLYEIEFNFSKKIKQLRDVKKQLENSDINPSNESKIAMKFIDNEKKITDCEMMHEEHHLSVRQQMLEAQNAYEKSVNVLDECVEVMKKNFSTLMSLIAAHNHQTGGHSNLENVLEIEQLREAVETCNQLSASGWREAPQNIADFAAAHRVMFTDNGLMLTENGREITYKEALEMKLLDNVRLVDLFRSDADVPGQGDKISVRASKESSHPLVEKMISEDVCYLKECLGVPLTLALAEITAVQPRDPVHYLGHWLFKYRYNEEMTEKQSIEINELTQERNRIAQEKWRKFLEEEARAAVIEMIVKAEEEAIREELRRMELELAEAEEEYDEGLEQPANTINLNLDF</sequence>
<dbReference type="AlphaFoldDB" id="A0A9P0CNT0"/>
<dbReference type="EMBL" id="OV651823">
    <property type="protein sequence ID" value="CAH1101456.1"/>
    <property type="molecule type" value="Genomic_DNA"/>
</dbReference>
<proteinExistence type="inferred from homology"/>
<dbReference type="InterPro" id="IPR007858">
    <property type="entry name" value="Dpy-30_motif"/>
</dbReference>
<evidence type="ECO:0000256" key="2">
    <source>
        <dbReference type="SAM" id="Coils"/>
    </source>
</evidence>
<dbReference type="PANTHER" id="PTHR23356:SF16">
    <property type="entry name" value="DPY30 DOMAIN CONTAINING 2"/>
    <property type="match status" value="1"/>
</dbReference>
<dbReference type="InterPro" id="IPR049630">
    <property type="entry name" value="DYDC-like_DD"/>
</dbReference>
<dbReference type="InterPro" id="IPR037856">
    <property type="entry name" value="Sdc1/DPY30"/>
</dbReference>
<evidence type="ECO:0000313" key="3">
    <source>
        <dbReference type="EMBL" id="CAH1101456.1"/>
    </source>
</evidence>
<dbReference type="Proteomes" id="UP001153636">
    <property type="component" value="Chromosome 11"/>
</dbReference>
<dbReference type="GO" id="GO:0048188">
    <property type="term" value="C:Set1C/COMPASS complex"/>
    <property type="evidence" value="ECO:0007669"/>
    <property type="project" value="InterPro"/>
</dbReference>
<dbReference type="CDD" id="cd22966">
    <property type="entry name" value="DD_DYDC-like"/>
    <property type="match status" value="1"/>
</dbReference>
<gene>
    <name evidence="3" type="ORF">PSYICH_LOCUS2710</name>
</gene>
<evidence type="ECO:0000256" key="1">
    <source>
        <dbReference type="ARBA" id="ARBA00010849"/>
    </source>
</evidence>
<protein>
    <submittedName>
        <fullName evidence="3">Uncharacterized protein</fullName>
    </submittedName>
</protein>
<accession>A0A9P0CNT0</accession>
<dbReference type="Pfam" id="PF05186">
    <property type="entry name" value="Dpy-30"/>
    <property type="match status" value="1"/>
</dbReference>
<name>A0A9P0CNT0_9CUCU</name>
<feature type="coiled-coil region" evidence="2">
    <location>
        <begin position="379"/>
        <end position="449"/>
    </location>
</feature>
<evidence type="ECO:0000313" key="4">
    <source>
        <dbReference type="Proteomes" id="UP001153636"/>
    </source>
</evidence>
<keyword evidence="4" id="KW-1185">Reference proteome</keyword>